<feature type="chain" id="PRO_5047424154" evidence="1">
    <location>
        <begin position="21"/>
        <end position="264"/>
    </location>
</feature>
<organism evidence="2 3">
    <name type="scientific">Limnothrix redekei LRLZ20PSL1</name>
    <dbReference type="NCBI Taxonomy" id="3112953"/>
    <lineage>
        <taxon>Bacteria</taxon>
        <taxon>Bacillati</taxon>
        <taxon>Cyanobacteriota</taxon>
        <taxon>Cyanophyceae</taxon>
        <taxon>Pseudanabaenales</taxon>
        <taxon>Pseudanabaenaceae</taxon>
        <taxon>Limnothrix</taxon>
    </lineage>
</organism>
<dbReference type="EMBL" id="JAZAQF010000029">
    <property type="protein sequence ID" value="MFG3817136.1"/>
    <property type="molecule type" value="Genomic_DNA"/>
</dbReference>
<name>A0ABW7C7H9_9CYAN</name>
<keyword evidence="3" id="KW-1185">Reference proteome</keyword>
<keyword evidence="1" id="KW-0732">Signal</keyword>
<sequence>MKSWFAPSVALATISLSSIAAPALALSISYSDAYVPSASTVTTLNAIDGFTGGLTDAEARNGLYGLTDINQVLSIQKFDPSLGTLKSAKLTFDTGLWQKAYYEHFGIAAPSGAPVAFDFSANLSLKSSGGSSIFDIPLTGAHDFTVPSFDGGFDFAGTSGQKFSTSLNGQYQQAKTITDAAALAGFIGAGSIDYTFSASALFSVFGPGNLNAGVLTLAKGALRVDYEYEKESTSVPEPTALLGLGLVAGGAMVQRRLRAAAPRN</sequence>
<dbReference type="InterPro" id="IPR013424">
    <property type="entry name" value="Ice-binding_C"/>
</dbReference>
<evidence type="ECO:0000313" key="3">
    <source>
        <dbReference type="Proteomes" id="UP001604335"/>
    </source>
</evidence>
<proteinExistence type="predicted"/>
<dbReference type="NCBIfam" id="TIGR02595">
    <property type="entry name" value="PEP_CTERM"/>
    <property type="match status" value="1"/>
</dbReference>
<reference evidence="3" key="1">
    <citation type="journal article" date="2024" name="Algal Res.">
        <title>Biochemical, toxicological and genomic investigation of a high-biomass producing Limnothrix strain isolated from Italian shallow drinking water reservoir.</title>
        <authorList>
            <person name="Simonazzi M."/>
            <person name="Shishido T.K."/>
            <person name="Delbaje E."/>
            <person name="Wahlsten M."/>
            <person name="Fewer D.P."/>
            <person name="Sivonen K."/>
            <person name="Pezzolesi L."/>
            <person name="Pistocchi R."/>
        </authorList>
    </citation>
    <scope>NUCLEOTIDE SEQUENCE [LARGE SCALE GENOMIC DNA]</scope>
    <source>
        <strain evidence="3">LRLZ20PSL1</strain>
    </source>
</reference>
<evidence type="ECO:0000256" key="1">
    <source>
        <dbReference type="SAM" id="SignalP"/>
    </source>
</evidence>
<feature type="signal peptide" evidence="1">
    <location>
        <begin position="1"/>
        <end position="20"/>
    </location>
</feature>
<evidence type="ECO:0000313" key="2">
    <source>
        <dbReference type="EMBL" id="MFG3817136.1"/>
    </source>
</evidence>
<comment type="caution">
    <text evidence="2">The sequence shown here is derived from an EMBL/GenBank/DDBJ whole genome shotgun (WGS) entry which is preliminary data.</text>
</comment>
<dbReference type="Proteomes" id="UP001604335">
    <property type="component" value="Unassembled WGS sequence"/>
</dbReference>
<protein>
    <submittedName>
        <fullName evidence="2">Choice-of-anchor E domain-containing protein</fullName>
    </submittedName>
</protein>
<accession>A0ABW7C7H9</accession>
<dbReference type="NCBIfam" id="NF033208">
    <property type="entry name" value="choice_anch_E"/>
    <property type="match status" value="1"/>
</dbReference>
<gene>
    <name evidence="2" type="ORF">VPK24_05765</name>
</gene>
<dbReference type="RefSeq" id="WP_393011381.1">
    <property type="nucleotide sequence ID" value="NZ_JAZAQF010000029.1"/>
</dbReference>